<dbReference type="FunFam" id="3.90.70.10:FF:000022">
    <property type="entry name" value="Ubiquitin carboxyl-terminal hydrolase 24"/>
    <property type="match status" value="1"/>
</dbReference>
<dbReference type="Pfam" id="PF22900">
    <property type="entry name" value="UCH_UBL1"/>
    <property type="match status" value="1"/>
</dbReference>
<feature type="region of interest" description="Disordered" evidence="9">
    <location>
        <begin position="1320"/>
        <end position="1340"/>
    </location>
</feature>
<dbReference type="InterPro" id="IPR028889">
    <property type="entry name" value="USP"/>
</dbReference>
<keyword evidence="5" id="KW-0645">Protease</keyword>
<dbReference type="PROSITE" id="PS50235">
    <property type="entry name" value="USP_3"/>
    <property type="match status" value="1"/>
</dbReference>
<dbReference type="PROSITE" id="PS50030">
    <property type="entry name" value="UBA"/>
    <property type="match status" value="1"/>
</dbReference>
<proteinExistence type="inferred from homology"/>
<feature type="domain" description="USP" evidence="11">
    <location>
        <begin position="1636"/>
        <end position="2007"/>
    </location>
</feature>
<evidence type="ECO:0000259" key="11">
    <source>
        <dbReference type="PROSITE" id="PS50235"/>
    </source>
</evidence>
<dbReference type="OrthoDB" id="289038at2759"/>
<feature type="compositionally biased region" description="Basic and acidic residues" evidence="9">
    <location>
        <begin position="56"/>
        <end position="66"/>
    </location>
</feature>
<evidence type="ECO:0000256" key="8">
    <source>
        <dbReference type="ARBA" id="ARBA00022807"/>
    </source>
</evidence>
<dbReference type="InterPro" id="IPR009060">
    <property type="entry name" value="UBA-like_sf"/>
</dbReference>
<dbReference type="SMART" id="SM00165">
    <property type="entry name" value="UBA"/>
    <property type="match status" value="1"/>
</dbReference>
<organism evidence="12 13">
    <name type="scientific">Actinia tenebrosa</name>
    <name type="common">Australian red waratah sea anemone</name>
    <dbReference type="NCBI Taxonomy" id="6105"/>
    <lineage>
        <taxon>Eukaryota</taxon>
        <taxon>Metazoa</taxon>
        <taxon>Cnidaria</taxon>
        <taxon>Anthozoa</taxon>
        <taxon>Hexacorallia</taxon>
        <taxon>Actiniaria</taxon>
        <taxon>Actiniidae</taxon>
        <taxon>Actinia</taxon>
    </lineage>
</organism>
<feature type="domain" description="UBA" evidence="10">
    <location>
        <begin position="3"/>
        <end position="44"/>
    </location>
</feature>
<dbReference type="FunCoup" id="A0A6P8JBQ4">
    <property type="interactions" value="3225"/>
</dbReference>
<dbReference type="PANTHER" id="PTHR24006:SF943">
    <property type="entry name" value="UBIQUITIN CARBOXYL-TERMINAL HYDROLASE PUF"/>
    <property type="match status" value="1"/>
</dbReference>
<keyword evidence="6" id="KW-0833">Ubl conjugation pathway</keyword>
<dbReference type="PROSITE" id="PS00973">
    <property type="entry name" value="USP_2"/>
    <property type="match status" value="1"/>
</dbReference>
<dbReference type="PROSITE" id="PS00972">
    <property type="entry name" value="USP_1"/>
    <property type="match status" value="1"/>
</dbReference>
<accession>A0A6P8JBQ4</accession>
<dbReference type="Gene3D" id="3.90.70.10">
    <property type="entry name" value="Cysteine proteinases"/>
    <property type="match status" value="1"/>
</dbReference>
<evidence type="ECO:0000256" key="7">
    <source>
        <dbReference type="ARBA" id="ARBA00022801"/>
    </source>
</evidence>
<dbReference type="KEGG" id="aten:116308738"/>
<dbReference type="InterPro" id="IPR018200">
    <property type="entry name" value="USP_CS"/>
</dbReference>
<dbReference type="InterPro" id="IPR038765">
    <property type="entry name" value="Papain-like_cys_pep_sf"/>
</dbReference>
<comment type="similarity">
    <text evidence="2">Belongs to the peptidase C19 family.</text>
</comment>
<evidence type="ECO:0000313" key="12">
    <source>
        <dbReference type="Proteomes" id="UP000515163"/>
    </source>
</evidence>
<keyword evidence="12" id="KW-1185">Reference proteome</keyword>
<dbReference type="Proteomes" id="UP000515163">
    <property type="component" value="Unplaced"/>
</dbReference>
<keyword evidence="7" id="KW-0378">Hydrolase</keyword>
<dbReference type="InterPro" id="IPR047061">
    <property type="entry name" value="UBP24_Ubl"/>
</dbReference>
<dbReference type="SUPFAM" id="SSF48371">
    <property type="entry name" value="ARM repeat"/>
    <property type="match status" value="1"/>
</dbReference>
<dbReference type="Pfam" id="PF25010">
    <property type="entry name" value="ARM_UBP24_USP9X-Y"/>
    <property type="match status" value="1"/>
</dbReference>
<dbReference type="InterPro" id="IPR055176">
    <property type="entry name" value="UBP24/USP9X/USP9Y_UBL"/>
</dbReference>
<evidence type="ECO:0000256" key="1">
    <source>
        <dbReference type="ARBA" id="ARBA00000707"/>
    </source>
</evidence>
<reference evidence="13" key="1">
    <citation type="submission" date="2025-08" db="UniProtKB">
        <authorList>
            <consortium name="RefSeq"/>
        </authorList>
    </citation>
    <scope>IDENTIFICATION</scope>
    <source>
        <tissue evidence="13">Tentacle</tissue>
    </source>
</reference>
<comment type="catalytic activity">
    <reaction evidence="1">
        <text>Thiol-dependent hydrolysis of ester, thioester, amide, peptide and isopeptide bonds formed by the C-terminal Gly of ubiquitin (a 76-residue protein attached to proteins as an intracellular targeting signal).</text>
        <dbReference type="EC" id="3.4.19.12"/>
    </reaction>
</comment>
<dbReference type="GO" id="GO:0016579">
    <property type="term" value="P:protein deubiquitination"/>
    <property type="evidence" value="ECO:0007669"/>
    <property type="project" value="InterPro"/>
</dbReference>
<evidence type="ECO:0000259" key="10">
    <source>
        <dbReference type="PROSITE" id="PS50030"/>
    </source>
</evidence>
<dbReference type="InterPro" id="IPR016024">
    <property type="entry name" value="ARM-type_fold"/>
</dbReference>
<evidence type="ECO:0000313" key="13">
    <source>
        <dbReference type="RefSeq" id="XP_031575078.1"/>
    </source>
</evidence>
<evidence type="ECO:0000256" key="9">
    <source>
        <dbReference type="SAM" id="MobiDB-lite"/>
    </source>
</evidence>
<dbReference type="GO" id="GO:0005829">
    <property type="term" value="C:cytosol"/>
    <property type="evidence" value="ECO:0007669"/>
    <property type="project" value="TreeGrafter"/>
</dbReference>
<feature type="compositionally biased region" description="Low complexity" evidence="9">
    <location>
        <begin position="2041"/>
        <end position="2050"/>
    </location>
</feature>
<feature type="region of interest" description="Disordered" evidence="9">
    <location>
        <begin position="2032"/>
        <end position="2060"/>
    </location>
</feature>
<evidence type="ECO:0000256" key="4">
    <source>
        <dbReference type="ARBA" id="ARBA00022553"/>
    </source>
</evidence>
<dbReference type="PANTHER" id="PTHR24006">
    <property type="entry name" value="UBIQUITIN CARBOXYL-TERMINAL HYDROLASE"/>
    <property type="match status" value="1"/>
</dbReference>
<feature type="region of interest" description="Disordered" evidence="9">
    <location>
        <begin position="56"/>
        <end position="101"/>
    </location>
</feature>
<dbReference type="InterPro" id="IPR021905">
    <property type="entry name" value="DUF3517"/>
</dbReference>
<feature type="region of interest" description="Disordered" evidence="9">
    <location>
        <begin position="1251"/>
        <end position="1274"/>
    </location>
</feature>
<name>A0A6P8JBQ4_ACTTE</name>
<dbReference type="CDD" id="cd17065">
    <property type="entry name" value="Ubl_UBP24"/>
    <property type="match status" value="1"/>
</dbReference>
<dbReference type="GO" id="GO:0005634">
    <property type="term" value="C:nucleus"/>
    <property type="evidence" value="ECO:0007669"/>
    <property type="project" value="TreeGrafter"/>
</dbReference>
<dbReference type="InParanoid" id="A0A6P8JBQ4"/>
<evidence type="ECO:0000256" key="3">
    <source>
        <dbReference type="ARBA" id="ARBA00012759"/>
    </source>
</evidence>
<dbReference type="InterPro" id="IPR029071">
    <property type="entry name" value="Ubiquitin-like_domsf"/>
</dbReference>
<dbReference type="Pfam" id="PF12030">
    <property type="entry name" value="DUF3517"/>
    <property type="match status" value="1"/>
</dbReference>
<sequence>MVEPDENYVKSMLSMGFADAALIRRALVIAKNDLNMAVGLLTDDSGNMELYEDTEMRDTETHHGSDEGEMDIPNLDDDKVTDEGDVFEESSAEPPPSYDEVVNANASAGETETKENSNSAPMEFPTTHLYELEGRVFGESWSIPFKKEESLGKCLISSTRLAQEGLAEADENCKRFMDRALPECFKKLLTSQAVHQWGSHVQDGIYDMLCLLVDLIAQRLKYTPPPYGLLQVLTQAFDPDSEFQFKNRTRPWDKVYFEDVFGIDKCYAISPQNSYYSTDKDPYGWLVNIINRFAEKGGFEEIRKLIESEESVTAPMLASLLKPLGVCASYLNVQVISVVFSNVFEKNIAYIQELSDEDMKQKEVGKVFDLLTTLKLLGMRLWHKEVPGVDELRLEVALKMLKTPHFNAKMNSLKEVCKLIDDCERHKSSKVSIPQETLFDWLLENKVLSVAFESNLHQSQYCDRLKVLVEFLGTRLSLDELTIIWKMQFCKHPTEVDNIHNILATAAVRFNTNQLDHLFILIQQSWGTESDKMKEKLLGLIGRIGKEARVGKITTKVLDLLWSLAHLPSLTMDMVEQALKSHIDILSDSFTVKEQIKKNYAVKCIEDIKKGVWVVPAIRQLLKITRGMIKQQYNKHDKGILPELNKTYDLVKLTTNSLVHCHQLSVSTAVPSRVDEDTLLDGRYTHYDSLYIHLKFLGFVLQEADLYLPWSRAKDLWDVLVSSPDCCEFDKETAFEWFTKGLCDLEPDTQSQIFNSKVLKLDPSKLTMKGFLCFKAFSESVNLNEHRLKKTSNTYTVEKMELLGLDYLWQIVLEVPSEEIAVLAIELLLKLSYTWLSPKLKKDSLHIHKKFILECYKRLEYIMSLLGHHTMTQAASSVTMAATAPITHDVVISPSLLRTNQLLNIERLLMIAEHYIITVEDLNAGPRTILPHGASFHGYPITVNINCDVPKQNMTLQCHSNESLRSVRQRISSRLNVNPEQVQIFNNEKLLMFSKDSKLLYQLEFEEEQLIFVKTSGASVTMVPTKDEVEMQDIKSDVASASGCSRQTYALEQERIMPGVIMATECRAFNKLYQLAEIEEPSITSRVQRLIMLLPTDPDVQEALDSIGQQFTLNCSPGNSSMDDSSSCVNPTTTTNLKNMFRCTASGMSPFRVLYNLEVLSSKLMPTHCRDGGASAKAFKENFLEASGLDMVVSILQKDMFPHDVDTEIRRGCYSICLQLARFLLCGQSTESSFILSSSCHHETATVASSPHSMATMDLDDSSVESKRPRSSSMIDDVHPTVRAAIETMNRDDFAETIACLMRVAWAAAAGRIHLAGGRQRLSSQSSDDDGGGGSDSDSLKSFKSSISSGPLEVTNKDVVIVAEALQLLVLCLQLRTSLMGVFYYLPNVNDFIIEIVIGTTHSQVRHTGVEQFLILSQTPVGDPKVQTPNHFILNVLLNAPLPLWTPNLFVRGKNYRLQRNCTQYFDLICRLMDYLTVTEQKQMKINTTKMIENEIQWLLNFESGTNLENEPFLLAGHLKLTKTLFTCEGVDKRKWGQSLIRNLLDDFLFPASKLIFDTRKTPTKDTMIDVYPKCVSPECRVAAYELLVEMAEGCCENLFDVVSQLISMHHTGDPATFKEWEFQPPVSPRASCGFLGLKNAGATCYMNSVIQQLYMHPGIREAVLSVDDDPIEKDSILYQIQSVFGHLMDSQLQYFAPELFWKSFKLWGQPVNVREQQDAFEFFCNLTDQLDEQLKRKGHEQVFKKTFCGMFADQKICKECNHRYEREEAFYSLPVTVKNLRLEDSLEQFVNGEILEGDNAYFCEKCNERRTTVKRMCIKSLPPLLVIQLKRFGYDWEAGRALKFDDHFEFPWLLNMEPYTVEGVARREQSNFQNDTFSENGSVTDLSKSVSSQSLNSVQSCNSVTTVPSDITYELVGIIVHSGQANAGHYYSFIKDRRTVYDTSNGKGKWYKYNDITVEEFDMNDETLEAECFGGTYKATVYDTVNSYPETRHRYWSGYMLFYEAIDTNKLQNNLLNCGRGPLIRQEVIIEGRSGPPSPSSSSISSSSGPPSPTRSDGLSQLTALLQKGERKGIFKDKMPASIQRMVHAENLQFMQNRDVYNHDYFKFILNLASCNRTNKQLLFAVCSLQLSIQFLFNTYFRTTRKLRNETEEWCSVIEHLLRGNNEACTWFVQFLSGERGKGYIKPFLLEAPSQEVRSSFSRILGLAFENYIHHNGVVGSGPFYALIEALLAMCNREVIDHHKTCADYFWLLNRYAIMNIKTCEHLIARGAFKLFLSFLVGSSSEYSSNRRWSSIQSQEFTGLYAAIATLVCSCDVSARVTLETDNARPIFLDAFRHERLIAMPQEIDDALFGANADRYIREATSAICEVADTCPHITNMFIHCSWCNEQFSCEVLKHLKGQLGNVPANDMKNVFTTLVGLLVIEDPLQLVRIKSAIDDNDGVLAIVKSSNLGDSRRAYQCIKFLVQLAHRCPTAKDYLLQNSTRWQWAVHWLKTKMNEHYWTPQSTTSNEYSTSRTFQRTSSAADTLAEATALLTELEAKDIDPSQATNLLDDSVVLNGSEDWDKEPTNS</sequence>
<evidence type="ECO:0000256" key="6">
    <source>
        <dbReference type="ARBA" id="ARBA00022786"/>
    </source>
</evidence>
<dbReference type="RefSeq" id="XP_031575078.1">
    <property type="nucleotide sequence ID" value="XM_031719218.1"/>
</dbReference>
<dbReference type="SUPFAM" id="SSF54236">
    <property type="entry name" value="Ubiquitin-like"/>
    <property type="match status" value="1"/>
</dbReference>
<dbReference type="InterPro" id="IPR050164">
    <property type="entry name" value="Peptidase_C19"/>
</dbReference>
<dbReference type="InterPro" id="IPR056850">
    <property type="entry name" value="ARM_UBP34_24_USP9X_Y"/>
</dbReference>
<dbReference type="SUPFAM" id="SSF46934">
    <property type="entry name" value="UBA-like"/>
    <property type="match status" value="1"/>
</dbReference>
<evidence type="ECO:0000256" key="5">
    <source>
        <dbReference type="ARBA" id="ARBA00022670"/>
    </source>
</evidence>
<dbReference type="InterPro" id="IPR015940">
    <property type="entry name" value="UBA"/>
</dbReference>
<keyword evidence="8" id="KW-0788">Thiol protease</keyword>
<dbReference type="EC" id="3.4.19.12" evidence="3"/>
<dbReference type="GO" id="GO:0004843">
    <property type="term" value="F:cysteine-type deubiquitinase activity"/>
    <property type="evidence" value="ECO:0007669"/>
    <property type="project" value="UniProtKB-EC"/>
</dbReference>
<evidence type="ECO:0000256" key="2">
    <source>
        <dbReference type="ARBA" id="ARBA00009085"/>
    </source>
</evidence>
<dbReference type="SUPFAM" id="SSF54001">
    <property type="entry name" value="Cysteine proteinases"/>
    <property type="match status" value="1"/>
</dbReference>
<dbReference type="GeneID" id="116308738"/>
<dbReference type="CDD" id="cd02659">
    <property type="entry name" value="peptidase_C19C"/>
    <property type="match status" value="1"/>
</dbReference>
<keyword evidence="4" id="KW-0597">Phosphoprotein</keyword>
<gene>
    <name evidence="13" type="primary">LOC116308738</name>
</gene>
<protein>
    <recommendedName>
        <fullName evidence="3">ubiquitinyl hydrolase 1</fullName>
        <ecNumber evidence="3">3.4.19.12</ecNumber>
    </recommendedName>
</protein>
<dbReference type="InterPro" id="IPR001394">
    <property type="entry name" value="Peptidase_C19_UCH"/>
</dbReference>
<dbReference type="Pfam" id="PF00443">
    <property type="entry name" value="UCH"/>
    <property type="match status" value="1"/>
</dbReference>
<dbReference type="GO" id="GO:0006508">
    <property type="term" value="P:proteolysis"/>
    <property type="evidence" value="ECO:0007669"/>
    <property type="project" value="UniProtKB-KW"/>
</dbReference>